<feature type="domain" description="Reverse transcriptase zinc-binding" evidence="2">
    <location>
        <begin position="63"/>
        <end position="153"/>
    </location>
</feature>
<accession>A0A8T1NP38</accession>
<dbReference type="Proteomes" id="UP000811609">
    <property type="component" value="Chromosome 13"/>
</dbReference>
<evidence type="ECO:0000313" key="3">
    <source>
        <dbReference type="EMBL" id="KAG6631738.1"/>
    </source>
</evidence>
<dbReference type="EMBL" id="CM031821">
    <property type="protein sequence ID" value="KAG6631738.1"/>
    <property type="molecule type" value="Genomic_DNA"/>
</dbReference>
<name>A0A8T1NP38_CARIL</name>
<evidence type="ECO:0000259" key="1">
    <source>
        <dbReference type="Pfam" id="PF13456"/>
    </source>
</evidence>
<feature type="domain" description="RNase H type-1" evidence="1">
    <location>
        <begin position="264"/>
        <end position="360"/>
    </location>
</feature>
<dbReference type="GO" id="GO:0004523">
    <property type="term" value="F:RNA-DNA hybrid ribonuclease activity"/>
    <property type="evidence" value="ECO:0007669"/>
    <property type="project" value="InterPro"/>
</dbReference>
<dbReference type="GO" id="GO:0003676">
    <property type="term" value="F:nucleic acid binding"/>
    <property type="evidence" value="ECO:0007669"/>
    <property type="project" value="InterPro"/>
</dbReference>
<evidence type="ECO:0008006" key="5">
    <source>
        <dbReference type="Google" id="ProtNLM"/>
    </source>
</evidence>
<dbReference type="Pfam" id="PF13456">
    <property type="entry name" value="RVT_3"/>
    <property type="match status" value="1"/>
</dbReference>
<evidence type="ECO:0000313" key="4">
    <source>
        <dbReference type="Proteomes" id="UP000811609"/>
    </source>
</evidence>
<organism evidence="3 4">
    <name type="scientific">Carya illinoinensis</name>
    <name type="common">Pecan</name>
    <dbReference type="NCBI Taxonomy" id="32201"/>
    <lineage>
        <taxon>Eukaryota</taxon>
        <taxon>Viridiplantae</taxon>
        <taxon>Streptophyta</taxon>
        <taxon>Embryophyta</taxon>
        <taxon>Tracheophyta</taxon>
        <taxon>Spermatophyta</taxon>
        <taxon>Magnoliopsida</taxon>
        <taxon>eudicotyledons</taxon>
        <taxon>Gunneridae</taxon>
        <taxon>Pentapetalae</taxon>
        <taxon>rosids</taxon>
        <taxon>fabids</taxon>
        <taxon>Fagales</taxon>
        <taxon>Juglandaceae</taxon>
        <taxon>Carya</taxon>
    </lineage>
</organism>
<comment type="caution">
    <text evidence="3">The sequence shown here is derived from an EMBL/GenBank/DDBJ whole genome shotgun (WGS) entry which is preliminary data.</text>
</comment>
<sequence>MDTIHPLVKASDLIQNHPKSWHMSKLQSLFDQTSIREILKIPLSQTLQGEDKEIWALNHSGKFSVKTAYHAQVDYHESVHQNQNSLFKPLWSLKIHDRHKLLLWKILWNILPTKAKISERISQQVNTECTFCDQEEETTLHLFVKCPIVRILWQQGSWPLNIERLPIHSSADWIKMIIYPDKLLGLQENETHHFQLYAVVLLDLLWKNRNEKVHNSSSFSLEEIKKQLATVYESFKNAWSICSLTKIPALNWNPPPLGSFSISFDATVRNDFSVASAIQRNHLGDILKIYTEKIASSIPLVAEAKAALLAIVMASSSFQSNSSSVTIEGDAQSVFSAIDCKDSTLFWSISPIVEDIRSYAEDHPS</sequence>
<dbReference type="InterPro" id="IPR026960">
    <property type="entry name" value="RVT-Znf"/>
</dbReference>
<dbReference type="Pfam" id="PF13966">
    <property type="entry name" value="zf-RVT"/>
    <property type="match status" value="1"/>
</dbReference>
<dbReference type="InterPro" id="IPR002156">
    <property type="entry name" value="RNaseH_domain"/>
</dbReference>
<reference evidence="3" key="1">
    <citation type="submission" date="2020-12" db="EMBL/GenBank/DDBJ databases">
        <title>WGS assembly of Carya illinoinensis cv. Pawnee.</title>
        <authorList>
            <person name="Platts A."/>
            <person name="Shu S."/>
            <person name="Wright S."/>
            <person name="Barry K."/>
            <person name="Edger P."/>
            <person name="Pires J.C."/>
            <person name="Schmutz J."/>
        </authorList>
    </citation>
    <scope>NUCLEOTIDE SEQUENCE</scope>
    <source>
        <tissue evidence="3">Leaf</tissue>
    </source>
</reference>
<dbReference type="PANTHER" id="PTHR47074">
    <property type="entry name" value="BNAC02G40300D PROTEIN"/>
    <property type="match status" value="1"/>
</dbReference>
<dbReference type="AlphaFoldDB" id="A0A8T1NP38"/>
<evidence type="ECO:0000259" key="2">
    <source>
        <dbReference type="Pfam" id="PF13966"/>
    </source>
</evidence>
<keyword evidence="4" id="KW-1185">Reference proteome</keyword>
<protein>
    <recommendedName>
        <fullName evidence="5">Reverse transcriptase zinc-binding domain-containing protein</fullName>
    </recommendedName>
</protein>
<dbReference type="PANTHER" id="PTHR47074:SF11">
    <property type="entry name" value="REVERSE TRANSCRIPTASE-LIKE PROTEIN"/>
    <property type="match status" value="1"/>
</dbReference>
<proteinExistence type="predicted"/>
<gene>
    <name evidence="3" type="ORF">CIPAW_13G111200</name>
</gene>
<dbReference type="InterPro" id="IPR052929">
    <property type="entry name" value="RNase_H-like_EbsB-rel"/>
</dbReference>